<feature type="transmembrane region" description="Helical" evidence="2">
    <location>
        <begin position="230"/>
        <end position="251"/>
    </location>
</feature>
<keyword evidence="2" id="KW-1133">Transmembrane helix</keyword>
<feature type="transmembrane region" description="Helical" evidence="2">
    <location>
        <begin position="355"/>
        <end position="374"/>
    </location>
</feature>
<feature type="transmembrane region" description="Helical" evidence="2">
    <location>
        <begin position="380"/>
        <end position="399"/>
    </location>
</feature>
<evidence type="ECO:0000256" key="2">
    <source>
        <dbReference type="SAM" id="Phobius"/>
    </source>
</evidence>
<feature type="transmembrane region" description="Helical" evidence="2">
    <location>
        <begin position="81"/>
        <end position="105"/>
    </location>
</feature>
<feature type="transmembrane region" description="Helical" evidence="2">
    <location>
        <begin position="257"/>
        <end position="278"/>
    </location>
</feature>
<name>A0ABW1EV32_9ACTN</name>
<sequence>MSTTTGEPAGGPDTTGGTGAPSAATAGAAAPTGAATGVTEAEAGPGRVEEKRVTWAELYFDLVFVFAITQVSGLLHHHHDWVGVARALVVFVPVYWCWVGTTVQANIRDVDTPKGRIGILAVGLAGLFMALAVPAAYEGRGLLLGAGYWAARVVLLLVLIRIPGVWRGPYGVGVLVSGPLLLAGGLLPEGPRTALWALAAACDLSAPLIFRSRLARVAYHPSHMPERFALFLLVALGESIVGIGATAAAARLDAVELAAVALAFTISCGLWWQYFVHAADAMRHAVTVADSRRDMIRRIFQYGHLALVAAVIAVAVGFGETVADPRQSLGPGSVALLYGGCGLYLLTFGYTRWMMFRAMSTTRIVAAAVVLALVPVMVRLPAIVVLAVLAVVLVVLNVVEHVRVERAVAAAAASASSPAAAGSVAPAGSAPAGAVAAAAAGAEANDGAAGADRPAAE</sequence>
<gene>
    <name evidence="3" type="ORF">ACFP0N_07360</name>
</gene>
<feature type="region of interest" description="Disordered" evidence="1">
    <location>
        <begin position="1"/>
        <end position="46"/>
    </location>
</feature>
<evidence type="ECO:0000313" key="4">
    <source>
        <dbReference type="Proteomes" id="UP001596067"/>
    </source>
</evidence>
<feature type="transmembrane region" description="Helical" evidence="2">
    <location>
        <begin position="117"/>
        <end position="137"/>
    </location>
</feature>
<feature type="transmembrane region" description="Helical" evidence="2">
    <location>
        <begin position="330"/>
        <end position="348"/>
    </location>
</feature>
<evidence type="ECO:0000256" key="1">
    <source>
        <dbReference type="SAM" id="MobiDB-lite"/>
    </source>
</evidence>
<protein>
    <submittedName>
        <fullName evidence="3">Low temperature requirement protein A</fullName>
    </submittedName>
</protein>
<comment type="caution">
    <text evidence="3">The sequence shown here is derived from an EMBL/GenBank/DDBJ whole genome shotgun (WGS) entry which is preliminary data.</text>
</comment>
<feature type="transmembrane region" description="Helical" evidence="2">
    <location>
        <begin position="193"/>
        <end position="210"/>
    </location>
</feature>
<dbReference type="EMBL" id="JBHSOD010000006">
    <property type="protein sequence ID" value="MFC5884794.1"/>
    <property type="molecule type" value="Genomic_DNA"/>
</dbReference>
<evidence type="ECO:0000313" key="3">
    <source>
        <dbReference type="EMBL" id="MFC5884794.1"/>
    </source>
</evidence>
<dbReference type="PANTHER" id="PTHR36840:SF1">
    <property type="entry name" value="BLL5714 PROTEIN"/>
    <property type="match status" value="1"/>
</dbReference>
<feature type="transmembrane region" description="Helical" evidence="2">
    <location>
        <begin position="169"/>
        <end position="187"/>
    </location>
</feature>
<feature type="transmembrane region" description="Helical" evidence="2">
    <location>
        <begin position="299"/>
        <end position="318"/>
    </location>
</feature>
<organism evidence="3 4">
    <name type="scientific">Kitasatospora aburaviensis</name>
    <dbReference type="NCBI Taxonomy" id="67265"/>
    <lineage>
        <taxon>Bacteria</taxon>
        <taxon>Bacillati</taxon>
        <taxon>Actinomycetota</taxon>
        <taxon>Actinomycetes</taxon>
        <taxon>Kitasatosporales</taxon>
        <taxon>Streptomycetaceae</taxon>
        <taxon>Kitasatospora</taxon>
    </lineage>
</organism>
<dbReference type="Proteomes" id="UP001596067">
    <property type="component" value="Unassembled WGS sequence"/>
</dbReference>
<keyword evidence="2" id="KW-0812">Transmembrane</keyword>
<feature type="transmembrane region" description="Helical" evidence="2">
    <location>
        <begin position="143"/>
        <end position="162"/>
    </location>
</feature>
<reference evidence="4" key="1">
    <citation type="journal article" date="2019" name="Int. J. Syst. Evol. Microbiol.">
        <title>The Global Catalogue of Microorganisms (GCM) 10K type strain sequencing project: providing services to taxonomists for standard genome sequencing and annotation.</title>
        <authorList>
            <consortium name="The Broad Institute Genomics Platform"/>
            <consortium name="The Broad Institute Genome Sequencing Center for Infectious Disease"/>
            <person name="Wu L."/>
            <person name="Ma J."/>
        </authorList>
    </citation>
    <scope>NUCLEOTIDE SEQUENCE [LARGE SCALE GENOMIC DNA]</scope>
    <source>
        <strain evidence="4">CGMCC 4.1469</strain>
    </source>
</reference>
<keyword evidence="4" id="KW-1185">Reference proteome</keyword>
<dbReference type="RefSeq" id="WP_313763909.1">
    <property type="nucleotide sequence ID" value="NZ_BAAAVH010000034.1"/>
</dbReference>
<dbReference type="PANTHER" id="PTHR36840">
    <property type="entry name" value="BLL5714 PROTEIN"/>
    <property type="match status" value="1"/>
</dbReference>
<feature type="compositionally biased region" description="Low complexity" evidence="1">
    <location>
        <begin position="1"/>
        <end position="12"/>
    </location>
</feature>
<keyword evidence="2" id="KW-0472">Membrane</keyword>
<feature type="compositionally biased region" description="Low complexity" evidence="1">
    <location>
        <begin position="20"/>
        <end position="46"/>
    </location>
</feature>
<accession>A0ABW1EV32</accession>
<dbReference type="Pfam" id="PF06772">
    <property type="entry name" value="LtrA"/>
    <property type="match status" value="1"/>
</dbReference>
<dbReference type="InterPro" id="IPR010640">
    <property type="entry name" value="Low_temperature_requirement_A"/>
</dbReference>
<proteinExistence type="predicted"/>